<dbReference type="AlphaFoldDB" id="A0AAI9E7J8"/>
<gene>
    <name evidence="2" type="ORF">LECACI_7A001176</name>
</gene>
<dbReference type="Proteomes" id="UP001296104">
    <property type="component" value="Unassembled WGS sequence"/>
</dbReference>
<proteinExistence type="predicted"/>
<dbReference type="EMBL" id="CAVMBE010000004">
    <property type="protein sequence ID" value="CAK3820879.1"/>
    <property type="molecule type" value="Genomic_DNA"/>
</dbReference>
<feature type="compositionally biased region" description="Pro residues" evidence="1">
    <location>
        <begin position="276"/>
        <end position="289"/>
    </location>
</feature>
<accession>A0AAI9E7J8</accession>
<organism evidence="2 3">
    <name type="scientific">Lecanosticta acicola</name>
    <dbReference type="NCBI Taxonomy" id="111012"/>
    <lineage>
        <taxon>Eukaryota</taxon>
        <taxon>Fungi</taxon>
        <taxon>Dikarya</taxon>
        <taxon>Ascomycota</taxon>
        <taxon>Pezizomycotina</taxon>
        <taxon>Dothideomycetes</taxon>
        <taxon>Dothideomycetidae</taxon>
        <taxon>Mycosphaerellales</taxon>
        <taxon>Mycosphaerellaceae</taxon>
        <taxon>Lecanosticta</taxon>
    </lineage>
</organism>
<comment type="caution">
    <text evidence="2">The sequence shown here is derived from an EMBL/GenBank/DDBJ whole genome shotgun (WGS) entry which is preliminary data.</text>
</comment>
<sequence length="322" mass="36748">MENSWGGRIPDEYFSSIHEEILHGRNKNPQAACRFAEHLLEYEYLPIHIRASCHMLLSRGAGHAGVLDIGHAKEAYRLLEQFTYANYKHISDEDWKNRMHWMYKMRRAIQNRQTEIRKQEEQAKGEKITKKLNRRVYMHTNEQGKTEFGMKEFGIGSGDRGGCRGMGLEDPFVDIPSTEMAANEEEGWNTASARISTPPPPESQASEPDDILTSRCNFLSSEQVTPPAPLFATRKTASSSHSSLRPFHRPQTPRTVPTHEATYSHTRSISLSHPSTPTPQQPLRTPNPPRRTRETSWRDAPNPITALLKELEAKGEALRKWI</sequence>
<name>A0AAI9E7J8_9PEZI</name>
<feature type="region of interest" description="Disordered" evidence="1">
    <location>
        <begin position="183"/>
        <end position="209"/>
    </location>
</feature>
<feature type="compositionally biased region" description="Polar residues" evidence="1">
    <location>
        <begin position="261"/>
        <end position="273"/>
    </location>
</feature>
<evidence type="ECO:0000256" key="1">
    <source>
        <dbReference type="SAM" id="MobiDB-lite"/>
    </source>
</evidence>
<feature type="region of interest" description="Disordered" evidence="1">
    <location>
        <begin position="233"/>
        <end position="303"/>
    </location>
</feature>
<keyword evidence="3" id="KW-1185">Reference proteome</keyword>
<protein>
    <submittedName>
        <fullName evidence="2">Uncharacterized protein</fullName>
    </submittedName>
</protein>
<evidence type="ECO:0000313" key="2">
    <source>
        <dbReference type="EMBL" id="CAK3820879.1"/>
    </source>
</evidence>
<evidence type="ECO:0000313" key="3">
    <source>
        <dbReference type="Proteomes" id="UP001296104"/>
    </source>
</evidence>
<reference evidence="2" key="1">
    <citation type="submission" date="2023-11" db="EMBL/GenBank/DDBJ databases">
        <authorList>
            <person name="Alioto T."/>
            <person name="Alioto T."/>
            <person name="Gomez Garrido J."/>
        </authorList>
    </citation>
    <scope>NUCLEOTIDE SEQUENCE</scope>
</reference>